<gene>
    <name evidence="1" type="ORF">V1477_014843</name>
</gene>
<evidence type="ECO:0000313" key="1">
    <source>
        <dbReference type="EMBL" id="KAL2732602.1"/>
    </source>
</evidence>
<comment type="caution">
    <text evidence="1">The sequence shown here is derived from an EMBL/GenBank/DDBJ whole genome shotgun (WGS) entry which is preliminary data.</text>
</comment>
<name>A0ABD2BIM3_VESMC</name>
<dbReference type="Proteomes" id="UP001607303">
    <property type="component" value="Unassembled WGS sequence"/>
</dbReference>
<proteinExistence type="predicted"/>
<sequence>MRKCLRSWNRNEISIFLDFSNEFVSSTCARKMAPNHHTFLIPSTLYKSNRRYSGRDRSRVVFVDIERELKKKQAKKQKP</sequence>
<keyword evidence="2" id="KW-1185">Reference proteome</keyword>
<dbReference type="EMBL" id="JAYRBN010000075">
    <property type="protein sequence ID" value="KAL2732602.1"/>
    <property type="molecule type" value="Genomic_DNA"/>
</dbReference>
<evidence type="ECO:0000313" key="2">
    <source>
        <dbReference type="Proteomes" id="UP001607303"/>
    </source>
</evidence>
<dbReference type="AlphaFoldDB" id="A0ABD2BIM3"/>
<reference evidence="1 2" key="1">
    <citation type="journal article" date="2024" name="Ann. Entomol. Soc. Am.">
        <title>Genomic analyses of the southern and eastern yellowjacket wasps (Hymenoptera: Vespidae) reveal evolutionary signatures of social life.</title>
        <authorList>
            <person name="Catto M.A."/>
            <person name="Caine P.B."/>
            <person name="Orr S.E."/>
            <person name="Hunt B.G."/>
            <person name="Goodisman M.A.D."/>
        </authorList>
    </citation>
    <scope>NUCLEOTIDE SEQUENCE [LARGE SCALE GENOMIC DNA]</scope>
    <source>
        <strain evidence="1">232</strain>
        <tissue evidence="1">Head and thorax</tissue>
    </source>
</reference>
<accession>A0ABD2BIM3</accession>
<organism evidence="1 2">
    <name type="scientific">Vespula maculifrons</name>
    <name type="common">Eastern yellow jacket</name>
    <name type="synonym">Wasp</name>
    <dbReference type="NCBI Taxonomy" id="7453"/>
    <lineage>
        <taxon>Eukaryota</taxon>
        <taxon>Metazoa</taxon>
        <taxon>Ecdysozoa</taxon>
        <taxon>Arthropoda</taxon>
        <taxon>Hexapoda</taxon>
        <taxon>Insecta</taxon>
        <taxon>Pterygota</taxon>
        <taxon>Neoptera</taxon>
        <taxon>Endopterygota</taxon>
        <taxon>Hymenoptera</taxon>
        <taxon>Apocrita</taxon>
        <taxon>Aculeata</taxon>
        <taxon>Vespoidea</taxon>
        <taxon>Vespidae</taxon>
        <taxon>Vespinae</taxon>
        <taxon>Vespula</taxon>
    </lineage>
</organism>
<protein>
    <submittedName>
        <fullName evidence="1">Uncharacterized protein</fullName>
    </submittedName>
</protein>